<gene>
    <name evidence="2" type="ORF">NDU88_000665</name>
</gene>
<dbReference type="EMBL" id="JANPWB010000016">
    <property type="protein sequence ID" value="KAJ1080466.1"/>
    <property type="molecule type" value="Genomic_DNA"/>
</dbReference>
<sequence length="115" mass="13692">MKRCRDRDRQKPWKTTADPGKPNGKAATLQEKRGLSRYGVRDKGNRPGGAERREERGNKRERHREDWEEGKTKGVGTKRAHFEERKTDGRARKIKDSKERYTNVYEGREKRIRKR</sequence>
<feature type="compositionally biased region" description="Basic and acidic residues" evidence="1">
    <location>
        <begin position="80"/>
        <end position="96"/>
    </location>
</feature>
<evidence type="ECO:0000313" key="3">
    <source>
        <dbReference type="Proteomes" id="UP001066276"/>
    </source>
</evidence>
<comment type="caution">
    <text evidence="2">The sequence shown here is derived from an EMBL/GenBank/DDBJ whole genome shotgun (WGS) entry which is preliminary data.</text>
</comment>
<evidence type="ECO:0000256" key="1">
    <source>
        <dbReference type="SAM" id="MobiDB-lite"/>
    </source>
</evidence>
<dbReference type="AlphaFoldDB" id="A0AAV7KMK1"/>
<proteinExistence type="predicted"/>
<evidence type="ECO:0000313" key="2">
    <source>
        <dbReference type="EMBL" id="KAJ1080466.1"/>
    </source>
</evidence>
<name>A0AAV7KMK1_PLEWA</name>
<protein>
    <submittedName>
        <fullName evidence="2">Uncharacterized protein</fullName>
    </submittedName>
</protein>
<feature type="region of interest" description="Disordered" evidence="1">
    <location>
        <begin position="1"/>
        <end position="96"/>
    </location>
</feature>
<reference evidence="2" key="1">
    <citation type="journal article" date="2022" name="bioRxiv">
        <title>Sequencing and chromosome-scale assembly of the giantPleurodeles waltlgenome.</title>
        <authorList>
            <person name="Brown T."/>
            <person name="Elewa A."/>
            <person name="Iarovenko S."/>
            <person name="Subramanian E."/>
            <person name="Araus A.J."/>
            <person name="Petzold A."/>
            <person name="Susuki M."/>
            <person name="Suzuki K.-i.T."/>
            <person name="Hayashi T."/>
            <person name="Toyoda A."/>
            <person name="Oliveira C."/>
            <person name="Osipova E."/>
            <person name="Leigh N.D."/>
            <person name="Simon A."/>
            <person name="Yun M.H."/>
        </authorList>
    </citation>
    <scope>NUCLEOTIDE SEQUENCE</scope>
    <source>
        <strain evidence="2">20211129_DDA</strain>
        <tissue evidence="2">Liver</tissue>
    </source>
</reference>
<dbReference type="Proteomes" id="UP001066276">
    <property type="component" value="Chromosome 12"/>
</dbReference>
<feature type="compositionally biased region" description="Basic and acidic residues" evidence="1">
    <location>
        <begin position="1"/>
        <end position="11"/>
    </location>
</feature>
<keyword evidence="3" id="KW-1185">Reference proteome</keyword>
<feature type="compositionally biased region" description="Basic and acidic residues" evidence="1">
    <location>
        <begin position="30"/>
        <end position="72"/>
    </location>
</feature>
<organism evidence="2 3">
    <name type="scientific">Pleurodeles waltl</name>
    <name type="common">Iberian ribbed newt</name>
    <dbReference type="NCBI Taxonomy" id="8319"/>
    <lineage>
        <taxon>Eukaryota</taxon>
        <taxon>Metazoa</taxon>
        <taxon>Chordata</taxon>
        <taxon>Craniata</taxon>
        <taxon>Vertebrata</taxon>
        <taxon>Euteleostomi</taxon>
        <taxon>Amphibia</taxon>
        <taxon>Batrachia</taxon>
        <taxon>Caudata</taxon>
        <taxon>Salamandroidea</taxon>
        <taxon>Salamandridae</taxon>
        <taxon>Pleurodelinae</taxon>
        <taxon>Pleurodeles</taxon>
    </lineage>
</organism>
<accession>A0AAV7KMK1</accession>